<protein>
    <recommendedName>
        <fullName evidence="5">BolA protein</fullName>
    </recommendedName>
</protein>
<dbReference type="Pfam" id="PF01722">
    <property type="entry name" value="BolA"/>
    <property type="match status" value="1"/>
</dbReference>
<evidence type="ECO:0000256" key="2">
    <source>
        <dbReference type="RuleBase" id="RU003860"/>
    </source>
</evidence>
<keyword evidence="4" id="KW-1185">Reference proteome</keyword>
<reference evidence="3 4" key="1">
    <citation type="submission" date="2011-02" db="EMBL/GenBank/DDBJ databases">
        <title>The Genome Sequence of Sphaeroforma arctica JP610.</title>
        <authorList>
            <consortium name="The Broad Institute Genome Sequencing Platform"/>
            <person name="Russ C."/>
            <person name="Cuomo C."/>
            <person name="Young S.K."/>
            <person name="Zeng Q."/>
            <person name="Gargeya S."/>
            <person name="Alvarado L."/>
            <person name="Berlin A."/>
            <person name="Chapman S.B."/>
            <person name="Chen Z."/>
            <person name="Freedman E."/>
            <person name="Gellesch M."/>
            <person name="Goldberg J."/>
            <person name="Griggs A."/>
            <person name="Gujja S."/>
            <person name="Heilman E."/>
            <person name="Heiman D."/>
            <person name="Howarth C."/>
            <person name="Mehta T."/>
            <person name="Neiman D."/>
            <person name="Pearson M."/>
            <person name="Roberts A."/>
            <person name="Saif S."/>
            <person name="Shea T."/>
            <person name="Shenoy N."/>
            <person name="Sisk P."/>
            <person name="Stolte C."/>
            <person name="Sykes S."/>
            <person name="White J."/>
            <person name="Yandava C."/>
            <person name="Burger G."/>
            <person name="Gray M.W."/>
            <person name="Holland P.W.H."/>
            <person name="King N."/>
            <person name="Lang F.B.F."/>
            <person name="Roger A.J."/>
            <person name="Ruiz-Trillo I."/>
            <person name="Haas B."/>
            <person name="Nusbaum C."/>
            <person name="Birren B."/>
        </authorList>
    </citation>
    <scope>NUCLEOTIDE SEQUENCE [LARGE SCALE GENOMIC DNA]</scope>
    <source>
        <strain evidence="3 4">JP610</strain>
    </source>
</reference>
<dbReference type="PANTHER" id="PTHR46188:SF1">
    <property type="entry name" value="BOLA-LIKE PROTEIN 3"/>
    <property type="match status" value="1"/>
</dbReference>
<dbReference type="SUPFAM" id="SSF82657">
    <property type="entry name" value="BolA-like"/>
    <property type="match status" value="1"/>
</dbReference>
<proteinExistence type="inferred from homology"/>
<dbReference type="AlphaFoldDB" id="A0A0L0FUS0"/>
<dbReference type="PIRSF" id="PIRSF003113">
    <property type="entry name" value="BolA"/>
    <property type="match status" value="1"/>
</dbReference>
<dbReference type="OrthoDB" id="203381at2759"/>
<dbReference type="eggNOG" id="KOG3348">
    <property type="taxonomic scope" value="Eukaryota"/>
</dbReference>
<dbReference type="InterPro" id="IPR002634">
    <property type="entry name" value="BolA"/>
</dbReference>
<comment type="similarity">
    <text evidence="1 2">Belongs to the BolA/IbaG family.</text>
</comment>
<dbReference type="GeneID" id="25907828"/>
<accession>A0A0L0FUS0</accession>
<evidence type="ECO:0000313" key="4">
    <source>
        <dbReference type="Proteomes" id="UP000054560"/>
    </source>
</evidence>
<dbReference type="PANTHER" id="PTHR46188">
    <property type="entry name" value="BOLA-LIKE PROTEIN 3"/>
    <property type="match status" value="1"/>
</dbReference>
<organism evidence="3 4">
    <name type="scientific">Sphaeroforma arctica JP610</name>
    <dbReference type="NCBI Taxonomy" id="667725"/>
    <lineage>
        <taxon>Eukaryota</taxon>
        <taxon>Ichthyosporea</taxon>
        <taxon>Ichthyophonida</taxon>
        <taxon>Sphaeroforma</taxon>
    </lineage>
</organism>
<dbReference type="EMBL" id="KQ242169">
    <property type="protein sequence ID" value="KNC80311.1"/>
    <property type="molecule type" value="Genomic_DNA"/>
</dbReference>
<dbReference type="Gene3D" id="3.10.20.90">
    <property type="entry name" value="Phosphatidylinositol 3-kinase Catalytic Subunit, Chain A, domain 1"/>
    <property type="match status" value="1"/>
</dbReference>
<sequence>MNMFSTLCRSIRSTTSIECRSLTKAAMRVRCMAAAAGTPEQSMESKLKEALAPTSVDVVDVSGGCGSSYEVHITSAKFEGLSMIKQHRMVNEILREDVKNMHAIRIVTKKP</sequence>
<dbReference type="InterPro" id="IPR036065">
    <property type="entry name" value="BolA-like_sf"/>
</dbReference>
<gene>
    <name evidence="3" type="ORF">SARC_07324</name>
</gene>
<evidence type="ECO:0000256" key="1">
    <source>
        <dbReference type="ARBA" id="ARBA00005578"/>
    </source>
</evidence>
<evidence type="ECO:0008006" key="5">
    <source>
        <dbReference type="Google" id="ProtNLM"/>
    </source>
</evidence>
<dbReference type="STRING" id="667725.A0A0L0FUS0"/>
<dbReference type="InterPro" id="IPR052275">
    <property type="entry name" value="Mt_Fe-S_assembly_factor"/>
</dbReference>
<dbReference type="RefSeq" id="XP_014154213.1">
    <property type="nucleotide sequence ID" value="XM_014298738.1"/>
</dbReference>
<dbReference type="Proteomes" id="UP000054560">
    <property type="component" value="Unassembled WGS sequence"/>
</dbReference>
<evidence type="ECO:0000313" key="3">
    <source>
        <dbReference type="EMBL" id="KNC80311.1"/>
    </source>
</evidence>
<dbReference type="GO" id="GO:0005759">
    <property type="term" value="C:mitochondrial matrix"/>
    <property type="evidence" value="ECO:0007669"/>
    <property type="project" value="TreeGrafter"/>
</dbReference>
<name>A0A0L0FUS0_9EUKA</name>